<dbReference type="InterPro" id="IPR009081">
    <property type="entry name" value="PP-bd_ACP"/>
</dbReference>
<dbReference type="PROSITE" id="PS00606">
    <property type="entry name" value="KS3_1"/>
    <property type="match status" value="1"/>
</dbReference>
<dbReference type="InterPro" id="IPR013968">
    <property type="entry name" value="PKS_KR"/>
</dbReference>
<dbReference type="Gene3D" id="3.40.366.10">
    <property type="entry name" value="Malonyl-Coenzyme A Acyl Carrier Protein, domain 2"/>
    <property type="match status" value="2"/>
</dbReference>
<dbReference type="SMART" id="SM01294">
    <property type="entry name" value="PKS_PP_betabranch"/>
    <property type="match status" value="1"/>
</dbReference>
<evidence type="ECO:0000313" key="8">
    <source>
        <dbReference type="Proteomes" id="UP000533598"/>
    </source>
</evidence>
<dbReference type="Pfam" id="PF00698">
    <property type="entry name" value="Acyl_transf_1"/>
    <property type="match status" value="2"/>
</dbReference>
<keyword evidence="2" id="KW-0597">Phosphoprotein</keyword>
<dbReference type="PROSITE" id="PS52004">
    <property type="entry name" value="KS3_2"/>
    <property type="match status" value="1"/>
</dbReference>
<dbReference type="Pfam" id="PF00109">
    <property type="entry name" value="ketoacyl-synt"/>
    <property type="match status" value="1"/>
</dbReference>
<dbReference type="FunFam" id="3.40.366.10:FF:000002">
    <property type="entry name" value="Probable polyketide synthase 2"/>
    <property type="match status" value="1"/>
</dbReference>
<comment type="caution">
    <text evidence="7">The sequence shown here is derived from an EMBL/GenBank/DDBJ whole genome shotgun (WGS) entry which is preliminary data.</text>
</comment>
<keyword evidence="1" id="KW-0596">Phosphopantetheine</keyword>
<dbReference type="InterPro" id="IPR018201">
    <property type="entry name" value="Ketoacyl_synth_AS"/>
</dbReference>
<dbReference type="InterPro" id="IPR016036">
    <property type="entry name" value="Malonyl_transacylase_ACP-bd"/>
</dbReference>
<dbReference type="InterPro" id="IPR014031">
    <property type="entry name" value="Ketoacyl_synth_C"/>
</dbReference>
<dbReference type="SUPFAM" id="SSF55048">
    <property type="entry name" value="Probable ACP-binding domain of malonyl-CoA ACP transacylase"/>
    <property type="match status" value="2"/>
</dbReference>
<dbReference type="InterPro" id="IPR020806">
    <property type="entry name" value="PKS_PP-bd"/>
</dbReference>
<accession>A0A7W7CFE1</accession>
<dbReference type="SMART" id="SM00822">
    <property type="entry name" value="PKS_KR"/>
    <property type="match status" value="1"/>
</dbReference>
<evidence type="ECO:0000256" key="1">
    <source>
        <dbReference type="ARBA" id="ARBA00022450"/>
    </source>
</evidence>
<gene>
    <name evidence="7" type="ORF">HNR67_006291</name>
</gene>
<dbReference type="SUPFAM" id="SSF52151">
    <property type="entry name" value="FabD/lysophospholipase-like"/>
    <property type="match status" value="2"/>
</dbReference>
<feature type="domain" description="Carrier" evidence="5">
    <location>
        <begin position="1"/>
        <end position="57"/>
    </location>
</feature>
<dbReference type="Pfam" id="PF16197">
    <property type="entry name" value="KAsynt_C_assoc"/>
    <property type="match status" value="1"/>
</dbReference>
<dbReference type="InterPro" id="IPR032821">
    <property type="entry name" value="PKS_assoc"/>
</dbReference>
<dbReference type="PROSITE" id="PS50075">
    <property type="entry name" value="CARRIER"/>
    <property type="match status" value="2"/>
</dbReference>
<organism evidence="7 8">
    <name type="scientific">Crossiella cryophila</name>
    <dbReference type="NCBI Taxonomy" id="43355"/>
    <lineage>
        <taxon>Bacteria</taxon>
        <taxon>Bacillati</taxon>
        <taxon>Actinomycetota</taxon>
        <taxon>Actinomycetes</taxon>
        <taxon>Pseudonocardiales</taxon>
        <taxon>Pseudonocardiaceae</taxon>
        <taxon>Crossiella</taxon>
    </lineage>
</organism>
<evidence type="ECO:0000256" key="2">
    <source>
        <dbReference type="ARBA" id="ARBA00022553"/>
    </source>
</evidence>
<feature type="domain" description="Carrier" evidence="5">
    <location>
        <begin position="1857"/>
        <end position="1932"/>
    </location>
</feature>
<reference evidence="7 8" key="1">
    <citation type="submission" date="2020-08" db="EMBL/GenBank/DDBJ databases">
        <title>Sequencing the genomes of 1000 actinobacteria strains.</title>
        <authorList>
            <person name="Klenk H.-P."/>
        </authorList>
    </citation>
    <scope>NUCLEOTIDE SEQUENCE [LARGE SCALE GENOMIC DNA]</scope>
    <source>
        <strain evidence="7 8">DSM 44230</strain>
    </source>
</reference>
<dbReference type="SUPFAM" id="SSF47336">
    <property type="entry name" value="ACP-like"/>
    <property type="match status" value="2"/>
</dbReference>
<dbReference type="Pfam" id="PF00550">
    <property type="entry name" value="PP-binding"/>
    <property type="match status" value="1"/>
</dbReference>
<dbReference type="InterPro" id="IPR001227">
    <property type="entry name" value="Ac_transferase_dom_sf"/>
</dbReference>
<dbReference type="InterPro" id="IPR036291">
    <property type="entry name" value="NAD(P)-bd_dom_sf"/>
</dbReference>
<dbReference type="Gene3D" id="3.40.50.720">
    <property type="entry name" value="NAD(P)-binding Rossmann-like Domain"/>
    <property type="match status" value="1"/>
</dbReference>
<name>A0A7W7CFE1_9PSEU</name>
<feature type="domain" description="Ketosynthase family 3 (KS3)" evidence="6">
    <location>
        <begin position="70"/>
        <end position="491"/>
    </location>
</feature>
<dbReference type="Pfam" id="PF22621">
    <property type="entry name" value="CurL-like_PKS_C"/>
    <property type="match status" value="1"/>
</dbReference>
<dbReference type="EMBL" id="JACHMH010000001">
    <property type="protein sequence ID" value="MBB4680173.1"/>
    <property type="molecule type" value="Genomic_DNA"/>
</dbReference>
<dbReference type="SMART" id="SM00823">
    <property type="entry name" value="PKS_PP"/>
    <property type="match status" value="2"/>
</dbReference>
<dbReference type="GO" id="GO:0071770">
    <property type="term" value="P:DIM/DIP cell wall layer assembly"/>
    <property type="evidence" value="ECO:0007669"/>
    <property type="project" value="TreeGrafter"/>
</dbReference>
<dbReference type="SMART" id="SM00827">
    <property type="entry name" value="PKS_AT"/>
    <property type="match status" value="2"/>
</dbReference>
<dbReference type="PANTHER" id="PTHR43775">
    <property type="entry name" value="FATTY ACID SYNTHASE"/>
    <property type="match status" value="1"/>
</dbReference>
<dbReference type="Pfam" id="PF08659">
    <property type="entry name" value="KR"/>
    <property type="match status" value="1"/>
</dbReference>
<dbReference type="Gene3D" id="3.40.47.10">
    <property type="match status" value="1"/>
</dbReference>
<dbReference type="InterPro" id="IPR057326">
    <property type="entry name" value="KR_dom"/>
</dbReference>
<dbReference type="Gene3D" id="3.30.70.3290">
    <property type="match status" value="1"/>
</dbReference>
<dbReference type="Pfam" id="PF18369">
    <property type="entry name" value="PKS_DE"/>
    <property type="match status" value="1"/>
</dbReference>
<evidence type="ECO:0000313" key="7">
    <source>
        <dbReference type="EMBL" id="MBB4680173.1"/>
    </source>
</evidence>
<dbReference type="InterPro" id="IPR016035">
    <property type="entry name" value="Acyl_Trfase/lysoPLipase"/>
</dbReference>
<dbReference type="SUPFAM" id="SSF53901">
    <property type="entry name" value="Thiolase-like"/>
    <property type="match status" value="1"/>
</dbReference>
<keyword evidence="8" id="KW-1185">Reference proteome</keyword>
<sequence length="1973" mass="207673">MEAVPAEVALRELGLDSAGLTGLTEELSRLLGRPVPAWAPYRHPTVAALTAFLDGAPAPAAVQATPTIRDEPIAIVGLGCRLPGGIGSPGQLWDALLGEVDAIGPVPADRWNADAWFDQDVAQPGKMTTRRGGFLDDIAGFDAAFFRMSPAEAEHTDPQQRITLEVAWSALEDARIVPAGLTGTRTGVFLGTMWQEYQLATGADPNATASHSAVGWDTSIVPARVAYALGLQGPALSVGSACSSSLAAVHLAAHSLRRGESDLALAGGVNLMLTPHTTVAMTKFGGVNPDAQCRAFDAGANGYVRSEGCGIVVLRRLSDALREGDRIYAVLLGSAMNNDGASNGLTAPNPEAQTDVLRSAWQSAGIAPAQVSYVEAHGTGTKLGDVIEASALGEVFAPDRVEPLRIGSAKTNFGHLEPAAGVLGLLKTALSLHHGELPASLHFEAPNPAIDFAAERLQVVTDRSAWPEGPRYAGVSGFGFGGTNVHLALAQPPARRRNLVALASDSAEQLWRDIADTARGAATSVLHNGSGSHRAFAALDRPGDLADLLARATVGESTGSPLVFGFSGHGSQWTGMGRDLLNQPEFRAALSEVDAHLTPVLGRSVLADLTSARPLERVEVVQPALFAVQVALFRTLAAWGVRPAAVFGQSVGEVAAAVAAGALTTAQGAQVIGLWSRLVGERASGTGTVLVCDLDVAEAEHRFGDRLTLAGELSPGQVALSGNTAAIAAAEQELGEAGIFTARVAIDYPSHSRELSPLAAELITLLGDLTPAETTIPFISTVTGAELAGTALDAAYWARNMCEPMRLVKAVRALPEGSRVVEIGPHPVLRFAVAKTLGTEVFWTCRRDRPAPETLEDLIGLLWTDGVDVDWTAVGGGADSGEPVAWPLSAQSAPALRAQAEALRTHVTATPGLRIADLGHSLATTRTAFEHRAVLVGDRQELLDGLAALAAGEEAPGLVLGRAKDQPGPVLVFPGQGSQWAGMALDLLDSAPAFAAALADCQQALKPYTDWTLTEALADEDALRRVDVVQPALWAVMVSLAALWAAHGVRPAAVVGHSQGEIAAACAVGALSLEDGARIVALRSQAIARTLAGRGGMVSTMLSRSEAVARLEEWDGRISLAAANGPGSTVVSGDPEALAEFITQLEADGVRARRLPVDYASHSAHVESIVDELLEDLAPIRPRKAQAAFYSTVTGEALDTRGLNAQYWYDNLRSTVEFEATIAALIEAGHRIFIEVSPHPVLTMGIQDASPDAVAFGSLRRDDGGRRRFLTALAHAQAHGLPVDWQLPTARLVDLPAYRFQHQRYWLESTPAVTPAAAQPAESFWNLVQQADLDGLQSLLAVSPAATLPELVAALAGWHRRENAASLIGNWRYATAWRSVAEPTARPATGTWLVLTPKGEGPWVEAVDVLAQQGMRLITLECEHHPSRETLSAVCESALGADLSGVLSLLALIPGDRIDHPGVPAGYAATLLAVQALGDAGISAPLWCVTSGAMITDPGDHEVRPEQRMIWGLGRVAGHEHHDRWGGLIDVPALPREGSWRQLAAALTRGDGEDQLALRPFGTLACRLVRPAVQRTDNADWRPRGTVLVTGGTGALGGHVARWLAERGAERIVLVSRRGPAAPGAAELRAELTARGVHTRIEACDVADRVQLRTLLDRIGDLDAVVHTAAVLADAPLHALHLEQVAVAQRAKIAGAWNLHEQTAGMNLSAFVLFSTIGATVGIPGQGNYAPANAGLDALAELRRAQGLPATSVAFGAWDGEGMATSAVRPTLERHGINCMDPDLALRALQEAIDGGRATQLVADINWDRFTPTLTALRPSALLADLPDARRTAPAEAVAEQGLTERLAALPARRRPELVLDVVLRHTATVLGYRRGDRPEETSTFRDLGIDSVTGADLSKRISAEAGLRLPVTLVFEEPTPAAVAQHLLAQLDLDSSEDVPAVAEEAAAPMEDVSDDELFDLIDSITMSRRNT</sequence>
<dbReference type="InterPro" id="IPR014030">
    <property type="entry name" value="Ketoacyl_synth_N"/>
</dbReference>
<dbReference type="Gene3D" id="1.10.1200.10">
    <property type="entry name" value="ACP-like"/>
    <property type="match status" value="2"/>
</dbReference>
<evidence type="ECO:0000259" key="5">
    <source>
        <dbReference type="PROSITE" id="PS50075"/>
    </source>
</evidence>
<dbReference type="GO" id="GO:0006633">
    <property type="term" value="P:fatty acid biosynthetic process"/>
    <property type="evidence" value="ECO:0007669"/>
    <property type="project" value="InterPro"/>
</dbReference>
<keyword evidence="4" id="KW-0012">Acyltransferase</keyword>
<dbReference type="SUPFAM" id="SSF51735">
    <property type="entry name" value="NAD(P)-binding Rossmann-fold domains"/>
    <property type="match status" value="2"/>
</dbReference>
<dbReference type="InterPro" id="IPR014043">
    <property type="entry name" value="Acyl_transferase_dom"/>
</dbReference>
<dbReference type="Proteomes" id="UP000533598">
    <property type="component" value="Unassembled WGS sequence"/>
</dbReference>
<dbReference type="FunFam" id="3.40.47.10:FF:000019">
    <property type="entry name" value="Polyketide synthase type I"/>
    <property type="match status" value="1"/>
</dbReference>
<dbReference type="InterPro" id="IPR041618">
    <property type="entry name" value="PKS_DE"/>
</dbReference>
<dbReference type="CDD" id="cd00833">
    <property type="entry name" value="PKS"/>
    <property type="match status" value="1"/>
</dbReference>
<dbReference type="SMART" id="SM00825">
    <property type="entry name" value="PKS_KS"/>
    <property type="match status" value="1"/>
</dbReference>
<dbReference type="InterPro" id="IPR036736">
    <property type="entry name" value="ACP-like_sf"/>
</dbReference>
<dbReference type="InterPro" id="IPR050091">
    <property type="entry name" value="PKS_NRPS_Biosynth_Enz"/>
</dbReference>
<keyword evidence="3 7" id="KW-0808">Transferase</keyword>
<dbReference type="GO" id="GO:0005737">
    <property type="term" value="C:cytoplasm"/>
    <property type="evidence" value="ECO:0007669"/>
    <property type="project" value="TreeGrafter"/>
</dbReference>
<dbReference type="GO" id="GO:0031177">
    <property type="term" value="F:phosphopantetheine binding"/>
    <property type="evidence" value="ECO:0007669"/>
    <property type="project" value="InterPro"/>
</dbReference>
<dbReference type="PANTHER" id="PTHR43775:SF37">
    <property type="entry name" value="SI:DKEY-61P9.11"/>
    <property type="match status" value="1"/>
</dbReference>
<dbReference type="GO" id="GO:0004315">
    <property type="term" value="F:3-oxoacyl-[acyl-carrier-protein] synthase activity"/>
    <property type="evidence" value="ECO:0007669"/>
    <property type="project" value="InterPro"/>
</dbReference>
<proteinExistence type="predicted"/>
<dbReference type="CDD" id="cd08952">
    <property type="entry name" value="KR_1_SDR_x"/>
    <property type="match status" value="1"/>
</dbReference>
<dbReference type="PROSITE" id="PS00012">
    <property type="entry name" value="PHOSPHOPANTETHEINE"/>
    <property type="match status" value="1"/>
</dbReference>
<dbReference type="InterPro" id="IPR020841">
    <property type="entry name" value="PKS_Beta-ketoAc_synthase_dom"/>
</dbReference>
<dbReference type="Pfam" id="PF02801">
    <property type="entry name" value="Ketoacyl-synt_C"/>
    <property type="match status" value="1"/>
</dbReference>
<dbReference type="GO" id="GO:0004312">
    <property type="term" value="F:fatty acid synthase activity"/>
    <property type="evidence" value="ECO:0007669"/>
    <property type="project" value="TreeGrafter"/>
</dbReference>
<dbReference type="GO" id="GO:0005886">
    <property type="term" value="C:plasma membrane"/>
    <property type="evidence" value="ECO:0007669"/>
    <property type="project" value="TreeGrafter"/>
</dbReference>
<evidence type="ECO:0000256" key="3">
    <source>
        <dbReference type="ARBA" id="ARBA00022679"/>
    </source>
</evidence>
<protein>
    <submittedName>
        <fullName evidence="7">Acyl transferase domain-containing protein/acyl carrier protein</fullName>
    </submittedName>
</protein>
<evidence type="ECO:0000256" key="4">
    <source>
        <dbReference type="ARBA" id="ARBA00023315"/>
    </source>
</evidence>
<dbReference type="InterPro" id="IPR006162">
    <property type="entry name" value="Ppantetheine_attach_site"/>
</dbReference>
<dbReference type="InterPro" id="IPR016039">
    <property type="entry name" value="Thiolase-like"/>
</dbReference>
<evidence type="ECO:0000259" key="6">
    <source>
        <dbReference type="PROSITE" id="PS52004"/>
    </source>
</evidence>